<comment type="similarity">
    <text evidence="1">Belongs to the inositol monophosphatase superfamily.</text>
</comment>
<dbReference type="InterPro" id="IPR000760">
    <property type="entry name" value="Inositol_monophosphatase-like"/>
</dbReference>
<keyword evidence="6" id="KW-1185">Reference proteome</keyword>
<dbReference type="PROSITE" id="PS00630">
    <property type="entry name" value="IMP_2"/>
    <property type="match status" value="1"/>
</dbReference>
<dbReference type="AlphaFoldDB" id="A0A1M4W387"/>
<keyword evidence="3 4" id="KW-0460">Magnesium</keyword>
<sequence>MPEADVASLADDLVLISAAAVEAGHIALGFFGNNPRAWTKGGDSPVTEADIASDRSLHAALTSARPGYGWLSEESIDTPERLGRSRVFVVDPIDGTRGFMEGNVDWCVSVGIVEEGRPRVGVLFAPARQELYEATLGGGVRLNGTVIAASRPAEGAALHFAGPLRHMRALSGAGFSMTDRRVTPSLAYRLALVAAGRVDIATAAPDARDWDLAAADLLVHEAGGTLCDAEGEPIRYNRADPRHPALIAASPRLAAAAAGPIAGAESAAALLRRS</sequence>
<dbReference type="Proteomes" id="UP000184485">
    <property type="component" value="Unassembled WGS sequence"/>
</dbReference>
<dbReference type="GO" id="GO:0008934">
    <property type="term" value="F:inositol monophosphate 1-phosphatase activity"/>
    <property type="evidence" value="ECO:0007669"/>
    <property type="project" value="TreeGrafter"/>
</dbReference>
<dbReference type="SUPFAM" id="SSF56655">
    <property type="entry name" value="Carbohydrate phosphatase"/>
    <property type="match status" value="1"/>
</dbReference>
<evidence type="ECO:0000256" key="2">
    <source>
        <dbReference type="ARBA" id="ARBA00022723"/>
    </source>
</evidence>
<evidence type="ECO:0000313" key="5">
    <source>
        <dbReference type="EMBL" id="SHE75669.1"/>
    </source>
</evidence>
<keyword evidence="2 4" id="KW-0479">Metal-binding</keyword>
<dbReference type="Pfam" id="PF00459">
    <property type="entry name" value="Inositol_P"/>
    <property type="match status" value="1"/>
</dbReference>
<evidence type="ECO:0000256" key="3">
    <source>
        <dbReference type="ARBA" id="ARBA00022842"/>
    </source>
</evidence>
<dbReference type="PRINTS" id="PR00377">
    <property type="entry name" value="IMPHPHTASES"/>
</dbReference>
<evidence type="ECO:0000256" key="1">
    <source>
        <dbReference type="ARBA" id="ARBA00009759"/>
    </source>
</evidence>
<accession>A0A1M4W387</accession>
<dbReference type="PANTHER" id="PTHR20854">
    <property type="entry name" value="INOSITOL MONOPHOSPHATASE"/>
    <property type="match status" value="1"/>
</dbReference>
<dbReference type="Gene3D" id="3.40.190.80">
    <property type="match status" value="1"/>
</dbReference>
<dbReference type="InterPro" id="IPR020550">
    <property type="entry name" value="Inositol_monophosphatase_CS"/>
</dbReference>
<dbReference type="OrthoDB" id="9785695at2"/>
<feature type="binding site" evidence="4">
    <location>
        <position position="91"/>
    </location>
    <ligand>
        <name>Mg(2+)</name>
        <dbReference type="ChEBI" id="CHEBI:18420"/>
        <label>1</label>
        <note>catalytic</note>
    </ligand>
</feature>
<feature type="binding site" evidence="4">
    <location>
        <position position="93"/>
    </location>
    <ligand>
        <name>Mg(2+)</name>
        <dbReference type="ChEBI" id="CHEBI:18420"/>
        <label>2</label>
    </ligand>
</feature>
<name>A0A1M4W387_9HYPH</name>
<gene>
    <name evidence="5" type="ORF">SAMN02745157_0866</name>
</gene>
<proteinExistence type="inferred from homology"/>
<reference evidence="5 6" key="1">
    <citation type="submission" date="2016-11" db="EMBL/GenBank/DDBJ databases">
        <authorList>
            <person name="Jaros S."/>
            <person name="Januszkiewicz K."/>
            <person name="Wedrychowicz H."/>
        </authorList>
    </citation>
    <scope>NUCLEOTIDE SEQUENCE [LARGE SCALE GENOMIC DNA]</scope>
    <source>
        <strain evidence="5 6">DSM 19436</strain>
    </source>
</reference>
<dbReference type="GO" id="GO:0046872">
    <property type="term" value="F:metal ion binding"/>
    <property type="evidence" value="ECO:0007669"/>
    <property type="project" value="UniProtKB-KW"/>
</dbReference>
<feature type="binding site" evidence="4">
    <location>
        <position position="94"/>
    </location>
    <ligand>
        <name>Mg(2+)</name>
        <dbReference type="ChEBI" id="CHEBI:18420"/>
        <label>1</label>
        <note>catalytic</note>
    </ligand>
</feature>
<dbReference type="GO" id="GO:0046854">
    <property type="term" value="P:phosphatidylinositol phosphate biosynthetic process"/>
    <property type="evidence" value="ECO:0007669"/>
    <property type="project" value="InterPro"/>
</dbReference>
<protein>
    <submittedName>
        <fullName evidence="5">Myo-inositol-1(Or 4)-monophosphatase</fullName>
    </submittedName>
</protein>
<comment type="cofactor">
    <cofactor evidence="4">
        <name>Mg(2+)</name>
        <dbReference type="ChEBI" id="CHEBI:18420"/>
    </cofactor>
</comment>
<dbReference type="STRING" id="1122133.SAMN02745157_0866"/>
<dbReference type="GO" id="GO:0006020">
    <property type="term" value="P:inositol metabolic process"/>
    <property type="evidence" value="ECO:0007669"/>
    <property type="project" value="TreeGrafter"/>
</dbReference>
<dbReference type="Gene3D" id="3.30.540.10">
    <property type="entry name" value="Fructose-1,6-Bisphosphatase, subunit A, domain 1"/>
    <property type="match status" value="1"/>
</dbReference>
<feature type="binding site" evidence="4">
    <location>
        <position position="211"/>
    </location>
    <ligand>
        <name>Mg(2+)</name>
        <dbReference type="ChEBI" id="CHEBI:18420"/>
        <label>1</label>
        <note>catalytic</note>
    </ligand>
</feature>
<feature type="binding site" evidence="4">
    <location>
        <position position="73"/>
    </location>
    <ligand>
        <name>Mg(2+)</name>
        <dbReference type="ChEBI" id="CHEBI:18420"/>
        <label>1</label>
        <note>catalytic</note>
    </ligand>
</feature>
<dbReference type="RefSeq" id="WP_073051520.1">
    <property type="nucleotide sequence ID" value="NZ_FQUP01000001.1"/>
</dbReference>
<organism evidence="5 6">
    <name type="scientific">Kaistia soli DSM 19436</name>
    <dbReference type="NCBI Taxonomy" id="1122133"/>
    <lineage>
        <taxon>Bacteria</taxon>
        <taxon>Pseudomonadati</taxon>
        <taxon>Pseudomonadota</taxon>
        <taxon>Alphaproteobacteria</taxon>
        <taxon>Hyphomicrobiales</taxon>
        <taxon>Kaistiaceae</taxon>
        <taxon>Kaistia</taxon>
    </lineage>
</organism>
<dbReference type="GO" id="GO:0007165">
    <property type="term" value="P:signal transduction"/>
    <property type="evidence" value="ECO:0007669"/>
    <property type="project" value="TreeGrafter"/>
</dbReference>
<evidence type="ECO:0000256" key="4">
    <source>
        <dbReference type="PIRSR" id="PIRSR600760-2"/>
    </source>
</evidence>
<dbReference type="EMBL" id="FQUP01000001">
    <property type="protein sequence ID" value="SHE75669.1"/>
    <property type="molecule type" value="Genomic_DNA"/>
</dbReference>
<evidence type="ECO:0000313" key="6">
    <source>
        <dbReference type="Proteomes" id="UP000184485"/>
    </source>
</evidence>
<dbReference type="CDD" id="cd01638">
    <property type="entry name" value="CysQ"/>
    <property type="match status" value="1"/>
</dbReference>
<dbReference type="PANTHER" id="PTHR20854:SF4">
    <property type="entry name" value="INOSITOL-1-MONOPHOSPHATASE-RELATED"/>
    <property type="match status" value="1"/>
</dbReference>